<comment type="similarity">
    <text evidence="12">Belongs to the cytochrome b561 family.</text>
</comment>
<evidence type="ECO:0000256" key="12">
    <source>
        <dbReference type="ARBA" id="ARBA00037975"/>
    </source>
</evidence>
<dbReference type="SUPFAM" id="SSF81342">
    <property type="entry name" value="Transmembrane di-heme cytochromes"/>
    <property type="match status" value="1"/>
</dbReference>
<evidence type="ECO:0000256" key="5">
    <source>
        <dbReference type="ARBA" id="ARBA00022617"/>
    </source>
</evidence>
<keyword evidence="5" id="KW-0349">Heme</keyword>
<evidence type="ECO:0000313" key="16">
    <source>
        <dbReference type="EMBL" id="QFY55972.1"/>
    </source>
</evidence>
<feature type="transmembrane region" description="Helical" evidence="13">
    <location>
        <begin position="89"/>
        <end position="113"/>
    </location>
</feature>
<evidence type="ECO:0000256" key="8">
    <source>
        <dbReference type="ARBA" id="ARBA00022982"/>
    </source>
</evidence>
<dbReference type="GO" id="GO:0005886">
    <property type="term" value="C:plasma membrane"/>
    <property type="evidence" value="ECO:0007669"/>
    <property type="project" value="UniProtKB-SubCell"/>
</dbReference>
<evidence type="ECO:0000256" key="6">
    <source>
        <dbReference type="ARBA" id="ARBA00022692"/>
    </source>
</evidence>
<dbReference type="PANTHER" id="PTHR30529">
    <property type="entry name" value="CYTOCHROME B561"/>
    <property type="match status" value="1"/>
</dbReference>
<dbReference type="InterPro" id="IPR016174">
    <property type="entry name" value="Di-haem_cyt_TM"/>
</dbReference>
<keyword evidence="10" id="KW-0408">Iron</keyword>
<keyword evidence="4" id="KW-1003">Cell membrane</keyword>
<dbReference type="Proteomes" id="UP000243750">
    <property type="component" value="Unassembled WGS sequence"/>
</dbReference>
<keyword evidence="7" id="KW-0479">Metal-binding</keyword>
<keyword evidence="11 13" id="KW-0472">Membrane</keyword>
<organism evidence="15 17">
    <name type="scientific">Halopseudomonas pelagia</name>
    <dbReference type="NCBI Taxonomy" id="553151"/>
    <lineage>
        <taxon>Bacteria</taxon>
        <taxon>Pseudomonadati</taxon>
        <taxon>Pseudomonadota</taxon>
        <taxon>Gammaproteobacteria</taxon>
        <taxon>Pseudomonadales</taxon>
        <taxon>Pseudomonadaceae</taxon>
        <taxon>Halopseudomonas</taxon>
    </lineage>
</organism>
<protein>
    <submittedName>
        <fullName evidence="15 16">Cytochrome B</fullName>
    </submittedName>
</protein>
<dbReference type="InterPro" id="IPR011577">
    <property type="entry name" value="Cyt_b561_bac/Ni-Hgenase"/>
</dbReference>
<name>A0AA91TZX7_9GAMM</name>
<feature type="domain" description="Cytochrome b561 bacterial/Ni-hydrogenase" evidence="14">
    <location>
        <begin position="9"/>
        <end position="180"/>
    </location>
</feature>
<dbReference type="PROSITE" id="PS51257">
    <property type="entry name" value="PROKAR_LIPOPROTEIN"/>
    <property type="match status" value="1"/>
</dbReference>
<dbReference type="GO" id="GO:0020037">
    <property type="term" value="F:heme binding"/>
    <property type="evidence" value="ECO:0007669"/>
    <property type="project" value="TreeGrafter"/>
</dbReference>
<evidence type="ECO:0000313" key="15">
    <source>
        <dbReference type="EMBL" id="PCC97932.1"/>
    </source>
</evidence>
<evidence type="ECO:0000256" key="10">
    <source>
        <dbReference type="ARBA" id="ARBA00023004"/>
    </source>
</evidence>
<gene>
    <name evidence="15" type="ORF">CO192_18130</name>
    <name evidence="16" type="ORF">EAO82_06120</name>
</gene>
<dbReference type="EMBL" id="NWMT01000235">
    <property type="protein sequence ID" value="PCC97932.1"/>
    <property type="molecule type" value="Genomic_DNA"/>
</dbReference>
<evidence type="ECO:0000256" key="1">
    <source>
        <dbReference type="ARBA" id="ARBA00001970"/>
    </source>
</evidence>
<feature type="transmembrane region" description="Helical" evidence="13">
    <location>
        <begin position="151"/>
        <end position="170"/>
    </location>
</feature>
<dbReference type="InterPro" id="IPR052168">
    <property type="entry name" value="Cytochrome_b561_oxidase"/>
</dbReference>
<evidence type="ECO:0000256" key="13">
    <source>
        <dbReference type="SAM" id="Phobius"/>
    </source>
</evidence>
<evidence type="ECO:0000259" key="14">
    <source>
        <dbReference type="Pfam" id="PF01292"/>
    </source>
</evidence>
<dbReference type="PANTHER" id="PTHR30529:SF3">
    <property type="entry name" value="CYTOCHROME B561 HOMOLOG 1"/>
    <property type="match status" value="1"/>
</dbReference>
<keyword evidence="3" id="KW-0813">Transport</keyword>
<reference evidence="15 17" key="1">
    <citation type="submission" date="2017-09" db="EMBL/GenBank/DDBJ databases">
        <title>Bacterial and phytoplankton interrelationship in Kongsfjorden, an Arctic fjord.</title>
        <authorList>
            <person name="Sinha R."/>
            <person name="Krishnan K."/>
        </authorList>
    </citation>
    <scope>NUCLEOTIDE SEQUENCE [LARGE SCALE GENOMIC DNA]</scope>
    <source>
        <strain evidence="15 17">58</strain>
    </source>
</reference>
<evidence type="ECO:0000256" key="11">
    <source>
        <dbReference type="ARBA" id="ARBA00023136"/>
    </source>
</evidence>
<evidence type="ECO:0000313" key="17">
    <source>
        <dbReference type="Proteomes" id="UP000243750"/>
    </source>
</evidence>
<dbReference type="EMBL" id="CP033116">
    <property type="protein sequence ID" value="QFY55972.1"/>
    <property type="molecule type" value="Genomic_DNA"/>
</dbReference>
<keyword evidence="6 13" id="KW-0812">Transmembrane</keyword>
<keyword evidence="9 13" id="KW-1133">Transmembrane helix</keyword>
<evidence type="ECO:0000256" key="9">
    <source>
        <dbReference type="ARBA" id="ARBA00022989"/>
    </source>
</evidence>
<sequence length="188" mass="21239">MKYMKTPTRYHGLSIALHWLMLILIAAVFACMELKGNFPKGSGIREGLKLWHFGLGISILMLVCVRLLTRMLTTSPADPNNMAPQWQKLAATGMHLALYAWMIAMPLLGWLILSAEGKHVALLGYPLPWLMQPSETWTERFEQAHEWGALAGYWMIGLHAVAGVAHHYLWRDGTLLRMLPRRSNAPPV</sequence>
<evidence type="ECO:0000313" key="18">
    <source>
        <dbReference type="Proteomes" id="UP000344571"/>
    </source>
</evidence>
<accession>A0AA91TZX7</accession>
<keyword evidence="18" id="KW-1185">Reference proteome</keyword>
<evidence type="ECO:0000256" key="7">
    <source>
        <dbReference type="ARBA" id="ARBA00022723"/>
    </source>
</evidence>
<feature type="transmembrane region" description="Helical" evidence="13">
    <location>
        <begin position="12"/>
        <end position="30"/>
    </location>
</feature>
<feature type="transmembrane region" description="Helical" evidence="13">
    <location>
        <begin position="50"/>
        <end position="68"/>
    </location>
</feature>
<dbReference type="GO" id="GO:0022904">
    <property type="term" value="P:respiratory electron transport chain"/>
    <property type="evidence" value="ECO:0007669"/>
    <property type="project" value="InterPro"/>
</dbReference>
<dbReference type="Proteomes" id="UP000344571">
    <property type="component" value="Chromosome"/>
</dbReference>
<evidence type="ECO:0000256" key="3">
    <source>
        <dbReference type="ARBA" id="ARBA00022448"/>
    </source>
</evidence>
<dbReference type="Gene3D" id="1.20.950.20">
    <property type="entry name" value="Transmembrane di-heme cytochromes, Chain C"/>
    <property type="match status" value="1"/>
</dbReference>
<dbReference type="AlphaFoldDB" id="A0AA91TZX7"/>
<dbReference type="Pfam" id="PF01292">
    <property type="entry name" value="Ni_hydr_CYTB"/>
    <property type="match status" value="1"/>
</dbReference>
<dbReference type="GO" id="GO:0046872">
    <property type="term" value="F:metal ion binding"/>
    <property type="evidence" value="ECO:0007669"/>
    <property type="project" value="UniProtKB-KW"/>
</dbReference>
<comment type="cofactor">
    <cofactor evidence="1">
        <name>heme b</name>
        <dbReference type="ChEBI" id="CHEBI:60344"/>
    </cofactor>
</comment>
<comment type="subcellular location">
    <subcellularLocation>
        <location evidence="2">Cell membrane</location>
        <topology evidence="2">Multi-pass membrane protein</topology>
    </subcellularLocation>
</comment>
<keyword evidence="8" id="KW-0249">Electron transport</keyword>
<evidence type="ECO:0000256" key="4">
    <source>
        <dbReference type="ARBA" id="ARBA00022475"/>
    </source>
</evidence>
<proteinExistence type="inferred from homology"/>
<dbReference type="GO" id="GO:0009055">
    <property type="term" value="F:electron transfer activity"/>
    <property type="evidence" value="ECO:0007669"/>
    <property type="project" value="InterPro"/>
</dbReference>
<evidence type="ECO:0000256" key="2">
    <source>
        <dbReference type="ARBA" id="ARBA00004651"/>
    </source>
</evidence>
<reference evidence="16 18" key="2">
    <citation type="submission" date="2018-10" db="EMBL/GenBank/DDBJ databases">
        <title>Complete genome sequence of Pseudomonas pelagia strain Kongs-67.</title>
        <authorList>
            <person name="Sinha R.K."/>
            <person name="Krishnan K."/>
        </authorList>
    </citation>
    <scope>NUCLEOTIDE SEQUENCE [LARGE SCALE GENOMIC DNA]</scope>
    <source>
        <strain evidence="16 18">Kongs-67</strain>
    </source>
</reference>
<dbReference type="RefSeq" id="WP_096347952.1">
    <property type="nucleotide sequence ID" value="NZ_CP033116.1"/>
</dbReference>